<dbReference type="SUPFAM" id="SSF81383">
    <property type="entry name" value="F-box domain"/>
    <property type="match status" value="1"/>
</dbReference>
<dbReference type="PANTHER" id="PTHR31672">
    <property type="entry name" value="BNACNNG10540D PROTEIN"/>
    <property type="match status" value="1"/>
</dbReference>
<proteinExistence type="predicted"/>
<evidence type="ECO:0000259" key="1">
    <source>
        <dbReference type="Pfam" id="PF07734"/>
    </source>
</evidence>
<comment type="caution">
    <text evidence="2">The sequence shown here is derived from an EMBL/GenBank/DDBJ whole genome shotgun (WGS) entry which is preliminary data.</text>
</comment>
<dbReference type="InterPro" id="IPR006527">
    <property type="entry name" value="F-box-assoc_dom_typ1"/>
</dbReference>
<dbReference type="OrthoDB" id="1086486at2759"/>
<dbReference type="PANTHER" id="PTHR31672:SF13">
    <property type="entry name" value="F-BOX PROTEIN CPR30-LIKE"/>
    <property type="match status" value="1"/>
</dbReference>
<dbReference type="EMBL" id="JAKUCV010005863">
    <property type="protein sequence ID" value="KAJ4829567.1"/>
    <property type="molecule type" value="Genomic_DNA"/>
</dbReference>
<organism evidence="2 3">
    <name type="scientific">Turnera subulata</name>
    <dbReference type="NCBI Taxonomy" id="218843"/>
    <lineage>
        <taxon>Eukaryota</taxon>
        <taxon>Viridiplantae</taxon>
        <taxon>Streptophyta</taxon>
        <taxon>Embryophyta</taxon>
        <taxon>Tracheophyta</taxon>
        <taxon>Spermatophyta</taxon>
        <taxon>Magnoliopsida</taxon>
        <taxon>eudicotyledons</taxon>
        <taxon>Gunneridae</taxon>
        <taxon>Pentapetalae</taxon>
        <taxon>rosids</taxon>
        <taxon>fabids</taxon>
        <taxon>Malpighiales</taxon>
        <taxon>Passifloraceae</taxon>
        <taxon>Turnera</taxon>
    </lineage>
</organism>
<keyword evidence="3" id="KW-1185">Reference proteome</keyword>
<feature type="domain" description="F-box associated beta-propeller type 1" evidence="1">
    <location>
        <begin position="146"/>
        <end position="244"/>
    </location>
</feature>
<dbReference type="InterPro" id="IPR036047">
    <property type="entry name" value="F-box-like_dom_sf"/>
</dbReference>
<dbReference type="Proteomes" id="UP001141552">
    <property type="component" value="Unassembled WGS sequence"/>
</dbReference>
<feature type="domain" description="F-box associated beta-propeller type 1" evidence="1">
    <location>
        <begin position="79"/>
        <end position="140"/>
    </location>
</feature>
<name>A0A9Q0FFT0_9ROSI</name>
<reference evidence="2" key="2">
    <citation type="journal article" date="2023" name="Plants (Basel)">
        <title>Annotation of the Turnera subulata (Passifloraceae) Draft Genome Reveals the S-Locus Evolved after the Divergence of Turneroideae from Passifloroideae in a Stepwise Manner.</title>
        <authorList>
            <person name="Henning P.M."/>
            <person name="Roalson E.H."/>
            <person name="Mir W."/>
            <person name="McCubbin A.G."/>
            <person name="Shore J.S."/>
        </authorList>
    </citation>
    <scope>NUCLEOTIDE SEQUENCE</scope>
    <source>
        <strain evidence="2">F60SS</strain>
    </source>
</reference>
<accession>A0A9Q0FFT0</accession>
<sequence>MKEIVEEIIVRLPTESLIRFLCMSKEWYSYRSCDKLNKLRSKLAPPDEQLVNILDPIDLKVWNFNDRLETPSTLSFPLDGHVTPVCSCNGLVCISLDRNQNDLVLWNPNTGVFRQLPRPEDDTSRYQGCPAYGFGYDSNFPFKKPNTIDVDLIGSCDGLVCLSLDSSIGRSLFDSSKLELVLWNPCKGIHREMPKLDVDDYRGARAFGFGYAPASCDYKIFIRVMLHSREEVTQIFSLKENSWKKKFGS</sequence>
<dbReference type="Pfam" id="PF07734">
    <property type="entry name" value="FBA_1"/>
    <property type="match status" value="2"/>
</dbReference>
<reference evidence="2" key="1">
    <citation type="submission" date="2022-02" db="EMBL/GenBank/DDBJ databases">
        <authorList>
            <person name="Henning P.M."/>
            <person name="McCubbin A.G."/>
            <person name="Shore J.S."/>
        </authorList>
    </citation>
    <scope>NUCLEOTIDE SEQUENCE</scope>
    <source>
        <strain evidence="2">F60SS</strain>
        <tissue evidence="2">Leaves</tissue>
    </source>
</reference>
<gene>
    <name evidence="2" type="ORF">Tsubulata_021956</name>
</gene>
<dbReference type="InterPro" id="IPR050796">
    <property type="entry name" value="SCF_F-box_component"/>
</dbReference>
<dbReference type="AlphaFoldDB" id="A0A9Q0FFT0"/>
<evidence type="ECO:0000313" key="2">
    <source>
        <dbReference type="EMBL" id="KAJ4829567.1"/>
    </source>
</evidence>
<evidence type="ECO:0000313" key="3">
    <source>
        <dbReference type="Proteomes" id="UP001141552"/>
    </source>
</evidence>
<protein>
    <recommendedName>
        <fullName evidence="1">F-box associated beta-propeller type 1 domain-containing protein</fullName>
    </recommendedName>
</protein>